<evidence type="ECO:0000313" key="2">
    <source>
        <dbReference type="EMBL" id="MBN0046795.1"/>
    </source>
</evidence>
<dbReference type="EMBL" id="JAFFZS010000018">
    <property type="protein sequence ID" value="MBN0046795.1"/>
    <property type="molecule type" value="Genomic_DNA"/>
</dbReference>
<proteinExistence type="predicted"/>
<organism evidence="2 3">
    <name type="scientific">Streptomyces actuosus</name>
    <dbReference type="NCBI Taxonomy" id="1885"/>
    <lineage>
        <taxon>Bacteria</taxon>
        <taxon>Bacillati</taxon>
        <taxon>Actinomycetota</taxon>
        <taxon>Actinomycetes</taxon>
        <taxon>Kitasatosporales</taxon>
        <taxon>Streptomycetaceae</taxon>
        <taxon>Streptomyces</taxon>
    </lineage>
</organism>
<dbReference type="InterPro" id="IPR005509">
    <property type="entry name" value="AfsA_hotdog_dom"/>
</dbReference>
<protein>
    <recommendedName>
        <fullName evidence="1">A-factor biosynthesis hotdog domain-containing protein</fullName>
    </recommendedName>
</protein>
<dbReference type="Proteomes" id="UP000788262">
    <property type="component" value="Unassembled WGS sequence"/>
</dbReference>
<evidence type="ECO:0000259" key="1">
    <source>
        <dbReference type="Pfam" id="PF03756"/>
    </source>
</evidence>
<sequence>MHEMVVDRVTGTVPPRTAAAPVRPPEDIRAADTALTWRSIGLETMASMLVVSLRRPAARYFEAECQWPRLHPLNERGTAVPHHPLIMVESLRQLAVAVERHHLPPARGAQLEAVSVSLGLHPQARPTERGSATDVMLRCTLSDLAVRSGALAAYRLTAEYLHAGTVFGRCTMRFAASAPAEGEFAGVVPSAALLHPPAAAVGAAGDQDVLLARGAQGRLVVVPRDPAHPVLLPGRPTRLPAPAVLEAGRQAALLSSGMTAAAVIGLRLDMAAAVPTRGALVEVAGEPSGIRFLVTGAGRISATGTVQLLGR</sequence>
<reference evidence="2 3" key="1">
    <citation type="submission" date="2021-02" db="EMBL/GenBank/DDBJ databases">
        <title>Whole genome sequencing of Streptomyces actuosus VRA1.</title>
        <authorList>
            <person name="Sen G."/>
            <person name="Sen A."/>
        </authorList>
    </citation>
    <scope>NUCLEOTIDE SEQUENCE [LARGE SCALE GENOMIC DNA]</scope>
    <source>
        <strain evidence="2 3">VRA1</strain>
    </source>
</reference>
<keyword evidence="3" id="KW-1185">Reference proteome</keyword>
<name>A0ABS2VUI6_STRAS</name>
<dbReference type="Pfam" id="PF03756">
    <property type="entry name" value="AfsA"/>
    <property type="match status" value="1"/>
</dbReference>
<gene>
    <name evidence="2" type="ORF">JS756_22325</name>
</gene>
<accession>A0ABS2VUI6</accession>
<feature type="domain" description="A-factor biosynthesis hotdog" evidence="1">
    <location>
        <begin position="48"/>
        <end position="174"/>
    </location>
</feature>
<evidence type="ECO:0000313" key="3">
    <source>
        <dbReference type="Proteomes" id="UP000788262"/>
    </source>
</evidence>
<comment type="caution">
    <text evidence="2">The sequence shown here is derived from an EMBL/GenBank/DDBJ whole genome shotgun (WGS) entry which is preliminary data.</text>
</comment>
<dbReference type="RefSeq" id="WP_205384933.1">
    <property type="nucleotide sequence ID" value="NZ_JAFFZS010000018.1"/>
</dbReference>